<dbReference type="InterPro" id="IPR002591">
    <property type="entry name" value="Phosphodiest/P_Trfase"/>
</dbReference>
<dbReference type="PANTHER" id="PTHR10151:SF120">
    <property type="entry name" value="BIS(5'-ADENOSYL)-TRIPHOSPHATASE"/>
    <property type="match status" value="1"/>
</dbReference>
<keyword evidence="3" id="KW-1185">Reference proteome</keyword>
<sequence>MSGRVAVILLLVCVTEVVPRTCRKYANQVLLVSMDGFRYDYPEKVATPNFDRMARNGVRAAYVNNTFTTKTFPSHYSIATGLYDESHGIVGNHMYDPKYNEIFSMRSHETKWWDQGEPIWITTRKRGLRSGTLFWPGSEVEIQGLRPNTWYTYNESLPFDQRVDMVIDMLKKDKLNFVTTYFHEPDRTGHLFGPESVEVRNKIVEMDTLLGTLLDKLNASGLLETVNLILTSDHGMATTDYDNKLIEIYDLVDRAKINFTVDSGPIMHVVPVEGQVDTVIRKINRNPNFTAYRKEDIPEGWHYKNNRRIMPVFVLAKEGWTITPNKTESRMYPNKGNHGYDNNLMTMRPIFYAMGPNFRSGFSASPLKSIDIYPLICELLGISPSPNNGTLANTDRFLQSFPNDQQVCDGAVSSTDIRSSAILIPLLLVVGVLIS</sequence>
<name>A0A210QT21_MIZYE</name>
<accession>A0A210QT21</accession>
<dbReference type="Proteomes" id="UP000242188">
    <property type="component" value="Unassembled WGS sequence"/>
</dbReference>
<dbReference type="GO" id="GO:0016787">
    <property type="term" value="F:hydrolase activity"/>
    <property type="evidence" value="ECO:0007669"/>
    <property type="project" value="UniProtKB-ARBA"/>
</dbReference>
<dbReference type="SUPFAM" id="SSF53649">
    <property type="entry name" value="Alkaline phosphatase-like"/>
    <property type="match status" value="1"/>
</dbReference>
<proteinExistence type="predicted"/>
<feature type="signal peptide" evidence="1">
    <location>
        <begin position="1"/>
        <end position="19"/>
    </location>
</feature>
<dbReference type="InterPro" id="IPR017850">
    <property type="entry name" value="Alkaline_phosphatase_core_sf"/>
</dbReference>
<dbReference type="AlphaFoldDB" id="A0A210QT21"/>
<evidence type="ECO:0000256" key="1">
    <source>
        <dbReference type="SAM" id="SignalP"/>
    </source>
</evidence>
<gene>
    <name evidence="2" type="ORF">KP79_PYT05676</name>
</gene>
<feature type="chain" id="PRO_5012329402" evidence="1">
    <location>
        <begin position="20"/>
        <end position="435"/>
    </location>
</feature>
<evidence type="ECO:0000313" key="3">
    <source>
        <dbReference type="Proteomes" id="UP000242188"/>
    </source>
</evidence>
<reference evidence="2 3" key="1">
    <citation type="journal article" date="2017" name="Nat. Ecol. Evol.">
        <title>Scallop genome provides insights into evolution of bilaterian karyotype and development.</title>
        <authorList>
            <person name="Wang S."/>
            <person name="Zhang J."/>
            <person name="Jiao W."/>
            <person name="Li J."/>
            <person name="Xun X."/>
            <person name="Sun Y."/>
            <person name="Guo X."/>
            <person name="Huan P."/>
            <person name="Dong B."/>
            <person name="Zhang L."/>
            <person name="Hu X."/>
            <person name="Sun X."/>
            <person name="Wang J."/>
            <person name="Zhao C."/>
            <person name="Wang Y."/>
            <person name="Wang D."/>
            <person name="Huang X."/>
            <person name="Wang R."/>
            <person name="Lv J."/>
            <person name="Li Y."/>
            <person name="Zhang Z."/>
            <person name="Liu B."/>
            <person name="Lu W."/>
            <person name="Hui Y."/>
            <person name="Liang J."/>
            <person name="Zhou Z."/>
            <person name="Hou R."/>
            <person name="Li X."/>
            <person name="Liu Y."/>
            <person name="Li H."/>
            <person name="Ning X."/>
            <person name="Lin Y."/>
            <person name="Zhao L."/>
            <person name="Xing Q."/>
            <person name="Dou J."/>
            <person name="Li Y."/>
            <person name="Mao J."/>
            <person name="Guo H."/>
            <person name="Dou H."/>
            <person name="Li T."/>
            <person name="Mu C."/>
            <person name="Jiang W."/>
            <person name="Fu Q."/>
            <person name="Fu X."/>
            <person name="Miao Y."/>
            <person name="Liu J."/>
            <person name="Yu Q."/>
            <person name="Li R."/>
            <person name="Liao H."/>
            <person name="Li X."/>
            <person name="Kong Y."/>
            <person name="Jiang Z."/>
            <person name="Chourrout D."/>
            <person name="Li R."/>
            <person name="Bao Z."/>
        </authorList>
    </citation>
    <scope>NUCLEOTIDE SEQUENCE [LARGE SCALE GENOMIC DNA]</scope>
    <source>
        <strain evidence="2 3">PY_sf001</strain>
    </source>
</reference>
<dbReference type="PANTHER" id="PTHR10151">
    <property type="entry name" value="ECTONUCLEOTIDE PYROPHOSPHATASE/PHOSPHODIESTERASE"/>
    <property type="match status" value="1"/>
</dbReference>
<dbReference type="OrthoDB" id="415411at2759"/>
<dbReference type="Gene3D" id="3.40.720.10">
    <property type="entry name" value="Alkaline Phosphatase, subunit A"/>
    <property type="match status" value="1"/>
</dbReference>
<evidence type="ECO:0000313" key="2">
    <source>
        <dbReference type="EMBL" id="OWF51868.1"/>
    </source>
</evidence>
<keyword evidence="1" id="KW-0732">Signal</keyword>
<dbReference type="CDD" id="cd16018">
    <property type="entry name" value="Enpp"/>
    <property type="match status" value="1"/>
</dbReference>
<dbReference type="Gene3D" id="3.30.1360.180">
    <property type="match status" value="1"/>
</dbReference>
<comment type="caution">
    <text evidence="2">The sequence shown here is derived from an EMBL/GenBank/DDBJ whole genome shotgun (WGS) entry which is preliminary data.</text>
</comment>
<organism evidence="2 3">
    <name type="scientific">Mizuhopecten yessoensis</name>
    <name type="common">Japanese scallop</name>
    <name type="synonym">Patinopecten yessoensis</name>
    <dbReference type="NCBI Taxonomy" id="6573"/>
    <lineage>
        <taxon>Eukaryota</taxon>
        <taxon>Metazoa</taxon>
        <taxon>Spiralia</taxon>
        <taxon>Lophotrochozoa</taxon>
        <taxon>Mollusca</taxon>
        <taxon>Bivalvia</taxon>
        <taxon>Autobranchia</taxon>
        <taxon>Pteriomorphia</taxon>
        <taxon>Pectinida</taxon>
        <taxon>Pectinoidea</taxon>
        <taxon>Pectinidae</taxon>
        <taxon>Mizuhopecten</taxon>
    </lineage>
</organism>
<dbReference type="Pfam" id="PF01663">
    <property type="entry name" value="Phosphodiest"/>
    <property type="match status" value="1"/>
</dbReference>
<dbReference type="EMBL" id="NEDP02002059">
    <property type="protein sequence ID" value="OWF51868.1"/>
    <property type="molecule type" value="Genomic_DNA"/>
</dbReference>
<protein>
    <submittedName>
        <fullName evidence="2">Bis(5'-adenosyl)-triphosphatase enpp4</fullName>
    </submittedName>
</protein>